<dbReference type="Proteomes" id="UP001500711">
    <property type="component" value="Unassembled WGS sequence"/>
</dbReference>
<keyword evidence="3" id="KW-1185">Reference proteome</keyword>
<organism evidence="2 3">
    <name type="scientific">Lentzea roselyniae</name>
    <dbReference type="NCBI Taxonomy" id="531940"/>
    <lineage>
        <taxon>Bacteria</taxon>
        <taxon>Bacillati</taxon>
        <taxon>Actinomycetota</taxon>
        <taxon>Actinomycetes</taxon>
        <taxon>Pseudonocardiales</taxon>
        <taxon>Pseudonocardiaceae</taxon>
        <taxon>Lentzea</taxon>
    </lineage>
</organism>
<evidence type="ECO:0000313" key="2">
    <source>
        <dbReference type="EMBL" id="GAA3665963.1"/>
    </source>
</evidence>
<gene>
    <name evidence="2" type="ORF">GCM10022267_60400</name>
</gene>
<name>A0ABP7BR62_9PSEU</name>
<dbReference type="EMBL" id="BAABBE010000019">
    <property type="protein sequence ID" value="GAA3665963.1"/>
    <property type="molecule type" value="Genomic_DNA"/>
</dbReference>
<dbReference type="SUPFAM" id="SSF48264">
    <property type="entry name" value="Cytochrome P450"/>
    <property type="match status" value="1"/>
</dbReference>
<feature type="compositionally biased region" description="Polar residues" evidence="1">
    <location>
        <begin position="64"/>
        <end position="83"/>
    </location>
</feature>
<evidence type="ECO:0000313" key="3">
    <source>
        <dbReference type="Proteomes" id="UP001500711"/>
    </source>
</evidence>
<comment type="caution">
    <text evidence="2">The sequence shown here is derived from an EMBL/GenBank/DDBJ whole genome shotgun (WGS) entry which is preliminary data.</text>
</comment>
<dbReference type="Gene3D" id="1.10.630.10">
    <property type="entry name" value="Cytochrome P450"/>
    <property type="match status" value="1"/>
</dbReference>
<evidence type="ECO:0000256" key="1">
    <source>
        <dbReference type="SAM" id="MobiDB-lite"/>
    </source>
</evidence>
<feature type="region of interest" description="Disordered" evidence="1">
    <location>
        <begin position="63"/>
        <end position="83"/>
    </location>
</feature>
<reference evidence="3" key="1">
    <citation type="journal article" date="2019" name="Int. J. Syst. Evol. Microbiol.">
        <title>The Global Catalogue of Microorganisms (GCM) 10K type strain sequencing project: providing services to taxonomists for standard genome sequencing and annotation.</title>
        <authorList>
            <consortium name="The Broad Institute Genomics Platform"/>
            <consortium name="The Broad Institute Genome Sequencing Center for Infectious Disease"/>
            <person name="Wu L."/>
            <person name="Ma J."/>
        </authorList>
    </citation>
    <scope>NUCLEOTIDE SEQUENCE [LARGE SCALE GENOMIC DNA]</scope>
    <source>
        <strain evidence="3">JCM 17494</strain>
    </source>
</reference>
<accession>A0ABP7BR62</accession>
<proteinExistence type="predicted"/>
<dbReference type="InterPro" id="IPR036396">
    <property type="entry name" value="Cyt_P450_sf"/>
</dbReference>
<protein>
    <submittedName>
        <fullName evidence="2">Uncharacterized protein</fullName>
    </submittedName>
</protein>
<sequence>MRRMLTPSFSARNMEALRPRVRHLVDGLLDDLTRLPQPANFHEAVSFPLPVLVICGLLGASGPTWVSSSNARRRNPATTSSPV</sequence>